<name>A0A6A4WDH5_AMPAM</name>
<gene>
    <name evidence="3" type="ORF">FJT64_022678</name>
</gene>
<accession>A0A6A4WDH5</accession>
<dbReference type="Pfam" id="PF14529">
    <property type="entry name" value="Exo_endo_phos_2"/>
    <property type="match status" value="1"/>
</dbReference>
<evidence type="ECO:0000313" key="3">
    <source>
        <dbReference type="EMBL" id="KAF0305717.1"/>
    </source>
</evidence>
<keyword evidence="4" id="KW-1185">Reference proteome</keyword>
<dbReference type="PANTHER" id="PTHR36688">
    <property type="entry name" value="ENDO/EXONUCLEASE/PHOSPHATASE DOMAIN-CONTAINING PROTEIN"/>
    <property type="match status" value="1"/>
</dbReference>
<keyword evidence="3" id="KW-0808">Transferase</keyword>
<comment type="caution">
    <text evidence="3">The sequence shown here is derived from an EMBL/GenBank/DDBJ whole genome shotgun (WGS) entry which is preliminary data.</text>
</comment>
<evidence type="ECO:0000256" key="1">
    <source>
        <dbReference type="SAM" id="MobiDB-lite"/>
    </source>
</evidence>
<evidence type="ECO:0000259" key="2">
    <source>
        <dbReference type="Pfam" id="PF14529"/>
    </source>
</evidence>
<dbReference type="InterPro" id="IPR052560">
    <property type="entry name" value="RdDP_mobile_element"/>
</dbReference>
<dbReference type="InterPro" id="IPR036691">
    <property type="entry name" value="Endo/exonu/phosph_ase_sf"/>
</dbReference>
<reference evidence="3 4" key="1">
    <citation type="submission" date="2019-07" db="EMBL/GenBank/DDBJ databases">
        <title>Draft genome assembly of a fouling barnacle, Amphibalanus amphitrite (Darwin, 1854): The first reference genome for Thecostraca.</title>
        <authorList>
            <person name="Kim W."/>
        </authorList>
    </citation>
    <scope>NUCLEOTIDE SEQUENCE [LARGE SCALE GENOMIC DNA]</scope>
    <source>
        <strain evidence="3">SNU_AA5</strain>
        <tissue evidence="3">Soma without cirri and trophi</tissue>
    </source>
</reference>
<protein>
    <submittedName>
        <fullName evidence="3">Putative RNA-directed DNA polymerase from transposon X-element</fullName>
    </submittedName>
</protein>
<keyword evidence="3" id="KW-0548">Nucleotidyltransferase</keyword>
<dbReference type="SUPFAM" id="SSF56219">
    <property type="entry name" value="DNase I-like"/>
    <property type="match status" value="1"/>
</dbReference>
<dbReference type="GO" id="GO:0003964">
    <property type="term" value="F:RNA-directed DNA polymerase activity"/>
    <property type="evidence" value="ECO:0007669"/>
    <property type="project" value="UniProtKB-KW"/>
</dbReference>
<sequence>MNPAPPAESAVSGSTLEHGARSPRGGRSRRAKNRRYRLNRRIRSRLTLVGWNAEGLRIKLPEFGRWLSENKVDAVAVQEAQLAGGIISVPGYQLAAVSRRARGRRDGGPVKGGDVVILVRNGINFALLTQSPVLPVDDTTEWCAVRIFTPSPQSSSQPSQHLDLINIYRPPIRSGEDDDRTDRFDPNAFPSTDCTVIMGDVNAHHPSWDASCSDPDEVERSIFEWAQAKDWRVLNTGAPTRAGYGESSRLTAPDVALAHRTLAGRCTWSIGTDLGSDHLPQVITASMTGHLPRRVRKTKWAFNKANWTAFKAECEKKMAKIPFEELGVEALAMQVTGVIAEASRNWVPRGARSDPKPWAADPDLVDAISERREARAELQRAPSEETRAR</sequence>
<keyword evidence="3" id="KW-0695">RNA-directed DNA polymerase</keyword>
<feature type="region of interest" description="Disordered" evidence="1">
    <location>
        <begin position="1"/>
        <end position="34"/>
    </location>
</feature>
<dbReference type="Proteomes" id="UP000440578">
    <property type="component" value="Unassembled WGS sequence"/>
</dbReference>
<dbReference type="Gene3D" id="3.60.10.10">
    <property type="entry name" value="Endonuclease/exonuclease/phosphatase"/>
    <property type="match status" value="1"/>
</dbReference>
<dbReference type="EMBL" id="VIIS01000727">
    <property type="protein sequence ID" value="KAF0305717.1"/>
    <property type="molecule type" value="Genomic_DNA"/>
</dbReference>
<proteinExistence type="predicted"/>
<feature type="compositionally biased region" description="Basic residues" evidence="1">
    <location>
        <begin position="24"/>
        <end position="34"/>
    </location>
</feature>
<feature type="domain" description="Endonuclease/exonuclease/phosphatase" evidence="2">
    <location>
        <begin position="163"/>
        <end position="280"/>
    </location>
</feature>
<dbReference type="PANTHER" id="PTHR36688:SF2">
    <property type="entry name" value="ENDONUCLEASE_EXONUCLEASE_PHOSPHATASE DOMAIN-CONTAINING PROTEIN"/>
    <property type="match status" value="1"/>
</dbReference>
<evidence type="ECO:0000313" key="4">
    <source>
        <dbReference type="Proteomes" id="UP000440578"/>
    </source>
</evidence>
<dbReference type="AlphaFoldDB" id="A0A6A4WDH5"/>
<organism evidence="3 4">
    <name type="scientific">Amphibalanus amphitrite</name>
    <name type="common">Striped barnacle</name>
    <name type="synonym">Balanus amphitrite</name>
    <dbReference type="NCBI Taxonomy" id="1232801"/>
    <lineage>
        <taxon>Eukaryota</taxon>
        <taxon>Metazoa</taxon>
        <taxon>Ecdysozoa</taxon>
        <taxon>Arthropoda</taxon>
        <taxon>Crustacea</taxon>
        <taxon>Multicrustacea</taxon>
        <taxon>Cirripedia</taxon>
        <taxon>Thoracica</taxon>
        <taxon>Thoracicalcarea</taxon>
        <taxon>Balanomorpha</taxon>
        <taxon>Balanoidea</taxon>
        <taxon>Balanidae</taxon>
        <taxon>Amphibalaninae</taxon>
        <taxon>Amphibalanus</taxon>
    </lineage>
</organism>
<dbReference type="InterPro" id="IPR005135">
    <property type="entry name" value="Endo/exonuclease/phosphatase"/>
</dbReference>